<keyword evidence="4 7" id="KW-0472">Membrane</keyword>
<dbReference type="PANTHER" id="PTHR33048">
    <property type="entry name" value="PTH11-LIKE INTEGRAL MEMBRANE PROTEIN (AFU_ORTHOLOGUE AFUA_5G11245)"/>
    <property type="match status" value="1"/>
</dbReference>
<dbReference type="InterPro" id="IPR052337">
    <property type="entry name" value="SAT4-like"/>
</dbReference>
<evidence type="ECO:0000256" key="3">
    <source>
        <dbReference type="ARBA" id="ARBA00022989"/>
    </source>
</evidence>
<feature type="region of interest" description="Disordered" evidence="6">
    <location>
        <begin position="419"/>
        <end position="441"/>
    </location>
</feature>
<evidence type="ECO:0000313" key="10">
    <source>
        <dbReference type="Proteomes" id="UP000800036"/>
    </source>
</evidence>
<evidence type="ECO:0000256" key="4">
    <source>
        <dbReference type="ARBA" id="ARBA00023136"/>
    </source>
</evidence>
<feature type="transmembrane region" description="Helical" evidence="7">
    <location>
        <begin position="216"/>
        <end position="238"/>
    </location>
</feature>
<keyword evidence="2 7" id="KW-0812">Transmembrane</keyword>
<feature type="compositionally biased region" description="Polar residues" evidence="6">
    <location>
        <begin position="426"/>
        <end position="438"/>
    </location>
</feature>
<feature type="region of interest" description="Disordered" evidence="6">
    <location>
        <begin position="317"/>
        <end position="402"/>
    </location>
</feature>
<evidence type="ECO:0000259" key="8">
    <source>
        <dbReference type="Pfam" id="PF20684"/>
    </source>
</evidence>
<feature type="transmembrane region" description="Helical" evidence="7">
    <location>
        <begin position="51"/>
        <end position="73"/>
    </location>
</feature>
<evidence type="ECO:0000313" key="9">
    <source>
        <dbReference type="EMBL" id="KAF1965161.1"/>
    </source>
</evidence>
<protein>
    <recommendedName>
        <fullName evidence="8">Rhodopsin domain-containing protein</fullName>
    </recommendedName>
</protein>
<feature type="compositionally biased region" description="Basic residues" evidence="6">
    <location>
        <begin position="344"/>
        <end position="361"/>
    </location>
</feature>
<evidence type="ECO:0000256" key="2">
    <source>
        <dbReference type="ARBA" id="ARBA00022692"/>
    </source>
</evidence>
<dbReference type="AlphaFoldDB" id="A0A6A5UJR6"/>
<reference evidence="9" key="1">
    <citation type="journal article" date="2020" name="Stud. Mycol.">
        <title>101 Dothideomycetes genomes: a test case for predicting lifestyles and emergence of pathogens.</title>
        <authorList>
            <person name="Haridas S."/>
            <person name="Albert R."/>
            <person name="Binder M."/>
            <person name="Bloem J."/>
            <person name="Labutti K."/>
            <person name="Salamov A."/>
            <person name="Andreopoulos B."/>
            <person name="Baker S."/>
            <person name="Barry K."/>
            <person name="Bills G."/>
            <person name="Bluhm B."/>
            <person name="Cannon C."/>
            <person name="Castanera R."/>
            <person name="Culley D."/>
            <person name="Daum C."/>
            <person name="Ezra D."/>
            <person name="Gonzalez J."/>
            <person name="Henrissat B."/>
            <person name="Kuo A."/>
            <person name="Liang C."/>
            <person name="Lipzen A."/>
            <person name="Lutzoni F."/>
            <person name="Magnuson J."/>
            <person name="Mondo S."/>
            <person name="Nolan M."/>
            <person name="Ohm R."/>
            <person name="Pangilinan J."/>
            <person name="Park H.-J."/>
            <person name="Ramirez L."/>
            <person name="Alfaro M."/>
            <person name="Sun H."/>
            <person name="Tritt A."/>
            <person name="Yoshinaga Y."/>
            <person name="Zwiers L.-H."/>
            <person name="Turgeon B."/>
            <person name="Goodwin S."/>
            <person name="Spatafora J."/>
            <person name="Crous P."/>
            <person name="Grigoriev I."/>
        </authorList>
    </citation>
    <scope>NUCLEOTIDE SEQUENCE</scope>
    <source>
        <strain evidence="9">CBS 107.79</strain>
    </source>
</reference>
<feature type="compositionally biased region" description="Polar residues" evidence="6">
    <location>
        <begin position="380"/>
        <end position="399"/>
    </location>
</feature>
<dbReference type="Pfam" id="PF20684">
    <property type="entry name" value="Fung_rhodopsin"/>
    <property type="match status" value="1"/>
</dbReference>
<dbReference type="Proteomes" id="UP000800036">
    <property type="component" value="Unassembled WGS sequence"/>
</dbReference>
<feature type="transmembrane region" description="Helical" evidence="7">
    <location>
        <begin position="183"/>
        <end position="204"/>
    </location>
</feature>
<evidence type="ECO:0000256" key="6">
    <source>
        <dbReference type="SAM" id="MobiDB-lite"/>
    </source>
</evidence>
<feature type="domain" description="Rhodopsin" evidence="8">
    <location>
        <begin position="35"/>
        <end position="283"/>
    </location>
</feature>
<name>A0A6A5UJR6_9PLEO</name>
<feature type="transmembrane region" description="Helical" evidence="7">
    <location>
        <begin position="258"/>
        <end position="280"/>
    </location>
</feature>
<organism evidence="9 10">
    <name type="scientific">Bimuria novae-zelandiae CBS 107.79</name>
    <dbReference type="NCBI Taxonomy" id="1447943"/>
    <lineage>
        <taxon>Eukaryota</taxon>
        <taxon>Fungi</taxon>
        <taxon>Dikarya</taxon>
        <taxon>Ascomycota</taxon>
        <taxon>Pezizomycotina</taxon>
        <taxon>Dothideomycetes</taxon>
        <taxon>Pleosporomycetidae</taxon>
        <taxon>Pleosporales</taxon>
        <taxon>Massarineae</taxon>
        <taxon>Didymosphaeriaceae</taxon>
        <taxon>Bimuria</taxon>
    </lineage>
</organism>
<evidence type="ECO:0000256" key="5">
    <source>
        <dbReference type="ARBA" id="ARBA00038359"/>
    </source>
</evidence>
<keyword evidence="10" id="KW-1185">Reference proteome</keyword>
<evidence type="ECO:0000256" key="1">
    <source>
        <dbReference type="ARBA" id="ARBA00004141"/>
    </source>
</evidence>
<accession>A0A6A5UJR6</accession>
<keyword evidence="3 7" id="KW-1133">Transmembrane helix</keyword>
<dbReference type="InterPro" id="IPR049326">
    <property type="entry name" value="Rhodopsin_dom_fungi"/>
</dbReference>
<gene>
    <name evidence="9" type="ORF">BU23DRAFT_585188</name>
</gene>
<dbReference type="GO" id="GO:0016020">
    <property type="term" value="C:membrane"/>
    <property type="evidence" value="ECO:0007669"/>
    <property type="project" value="UniProtKB-SubCell"/>
</dbReference>
<comment type="subcellular location">
    <subcellularLocation>
        <location evidence="1">Membrane</location>
        <topology evidence="1">Multi-pass membrane protein</topology>
    </subcellularLocation>
</comment>
<feature type="transmembrane region" description="Helical" evidence="7">
    <location>
        <begin position="18"/>
        <end position="39"/>
    </location>
</feature>
<evidence type="ECO:0000256" key="7">
    <source>
        <dbReference type="SAM" id="Phobius"/>
    </source>
</evidence>
<proteinExistence type="inferred from homology"/>
<feature type="transmembrane region" description="Helical" evidence="7">
    <location>
        <begin position="93"/>
        <end position="114"/>
    </location>
</feature>
<comment type="similarity">
    <text evidence="5">Belongs to the SAT4 family.</text>
</comment>
<dbReference type="PANTHER" id="PTHR33048:SF47">
    <property type="entry name" value="INTEGRAL MEMBRANE PROTEIN-RELATED"/>
    <property type="match status" value="1"/>
</dbReference>
<sequence>MSLPDNSNPPVANKPETIIGVAITFLCFSTLAVCLRLYVRYRERIWGWDDLFVVLAALAALAGSILACLMPRHGLGKHFYTLDDQTKVEYFKYVWATNLTYCLSTSWIKISILAQYLRLFEGRSDVARKATWGLLIFVSCWGLSFGFLALLSCTPIAKNWDFTLPGHCVGWGSKNAEEFFATWMAHASSNMCLDTIILALPVPFMRNLRMSGKTRAGLITLFTMGAITVALSIARLVSLSIDRVGTIPIFDPSWATPLVYICSVLELNMAILCASIPIFWPMVASFASNKILIVKEIEIRTERADNSFALAEQGKGFSGVGEDEVHDGRASRIGVLGKPEADKLHRKSSRLTRTKHRHQAKHSNSSDQGLGVDLGHRSSQESSRNLNLTHQSSSNSFSSPDMAHARYQSKFVQDWAVPDFEGGKTQKGSSGSPETVFTASVERAEVPYDHIRAREK</sequence>
<feature type="transmembrane region" description="Helical" evidence="7">
    <location>
        <begin position="134"/>
        <end position="157"/>
    </location>
</feature>
<dbReference type="EMBL" id="ML976768">
    <property type="protein sequence ID" value="KAF1965161.1"/>
    <property type="molecule type" value="Genomic_DNA"/>
</dbReference>
<dbReference type="OrthoDB" id="61113at2759"/>